<organism evidence="1 2">
    <name type="scientific">Mauremys mutica</name>
    <name type="common">yellowpond turtle</name>
    <dbReference type="NCBI Taxonomy" id="74926"/>
    <lineage>
        <taxon>Eukaryota</taxon>
        <taxon>Metazoa</taxon>
        <taxon>Chordata</taxon>
        <taxon>Craniata</taxon>
        <taxon>Vertebrata</taxon>
        <taxon>Euteleostomi</taxon>
        <taxon>Archelosauria</taxon>
        <taxon>Testudinata</taxon>
        <taxon>Testudines</taxon>
        <taxon>Cryptodira</taxon>
        <taxon>Durocryptodira</taxon>
        <taxon>Testudinoidea</taxon>
        <taxon>Geoemydidae</taxon>
        <taxon>Geoemydinae</taxon>
        <taxon>Mauremys</taxon>
    </lineage>
</organism>
<proteinExistence type="predicted"/>
<dbReference type="EMBL" id="JAHDVG010000486">
    <property type="protein sequence ID" value="KAH1167571.1"/>
    <property type="molecule type" value="Genomic_DNA"/>
</dbReference>
<reference evidence="1" key="1">
    <citation type="submission" date="2021-09" db="EMBL/GenBank/DDBJ databases">
        <title>The genome of Mauremys mutica provides insights into the evolution of semi-aquatic lifestyle.</title>
        <authorList>
            <person name="Gong S."/>
            <person name="Gao Y."/>
        </authorList>
    </citation>
    <scope>NUCLEOTIDE SEQUENCE</scope>
    <source>
        <strain evidence="1">MM-2020</strain>
        <tissue evidence="1">Muscle</tissue>
    </source>
</reference>
<sequence length="126" mass="14050">MAGQGHSSGAGAPPSTFRKLPLILAMTTAAIDPSVQRPEPHTRALSPSLPLVLHWAILSPYTYSAAAHPPCSRTTVLLLIYWETSGAHTLLGEYHPRGIHHLHLKRRQNYKDKILLNIRNQRNRHS</sequence>
<dbReference type="Proteomes" id="UP000827986">
    <property type="component" value="Unassembled WGS sequence"/>
</dbReference>
<dbReference type="AlphaFoldDB" id="A0A9D3WTC9"/>
<accession>A0A9D3WTC9</accession>
<name>A0A9D3WTC9_9SAUR</name>
<keyword evidence="2" id="KW-1185">Reference proteome</keyword>
<evidence type="ECO:0000313" key="1">
    <source>
        <dbReference type="EMBL" id="KAH1167571.1"/>
    </source>
</evidence>
<gene>
    <name evidence="1" type="ORF">KIL84_003054</name>
</gene>
<evidence type="ECO:0000313" key="2">
    <source>
        <dbReference type="Proteomes" id="UP000827986"/>
    </source>
</evidence>
<comment type="caution">
    <text evidence="1">The sequence shown here is derived from an EMBL/GenBank/DDBJ whole genome shotgun (WGS) entry which is preliminary data.</text>
</comment>
<protein>
    <submittedName>
        <fullName evidence="1">Uncharacterized protein</fullName>
    </submittedName>
</protein>